<dbReference type="GO" id="GO:0006006">
    <property type="term" value="P:glucose metabolic process"/>
    <property type="evidence" value="ECO:0007669"/>
    <property type="project" value="TreeGrafter"/>
</dbReference>
<evidence type="ECO:0000256" key="8">
    <source>
        <dbReference type="PIRNR" id="PIRNR005096"/>
    </source>
</evidence>
<dbReference type="GO" id="GO:0004034">
    <property type="term" value="F:aldose 1-epimerase activity"/>
    <property type="evidence" value="ECO:0007669"/>
    <property type="project" value="UniProtKB-EC"/>
</dbReference>
<dbReference type="PROSITE" id="PS00545">
    <property type="entry name" value="ALDOSE_1_EPIMERASE"/>
    <property type="match status" value="1"/>
</dbReference>
<dbReference type="PANTHER" id="PTHR10091">
    <property type="entry name" value="ALDOSE-1-EPIMERASE"/>
    <property type="match status" value="1"/>
</dbReference>
<evidence type="ECO:0000256" key="6">
    <source>
        <dbReference type="ARBA" id="ARBA00023235"/>
    </source>
</evidence>
<gene>
    <name evidence="11" type="ORF">SAMN02745150_00002</name>
</gene>
<dbReference type="GO" id="GO:0030246">
    <property type="term" value="F:carbohydrate binding"/>
    <property type="evidence" value="ECO:0007669"/>
    <property type="project" value="InterPro"/>
</dbReference>
<name>A0A1I1CWP5_BREAD</name>
<dbReference type="OrthoDB" id="9779408at2"/>
<evidence type="ECO:0000313" key="12">
    <source>
        <dbReference type="Proteomes" id="UP000240042"/>
    </source>
</evidence>
<feature type="binding site" evidence="9">
    <location>
        <position position="238"/>
    </location>
    <ligand>
        <name>beta-D-galactose</name>
        <dbReference type="ChEBI" id="CHEBI:27667"/>
    </ligand>
</feature>
<comment type="pathway">
    <text evidence="2 8">Carbohydrate metabolism; hexose metabolism.</text>
</comment>
<evidence type="ECO:0000256" key="5">
    <source>
        <dbReference type="ARBA" id="ARBA00014165"/>
    </source>
</evidence>
<evidence type="ECO:0000256" key="1">
    <source>
        <dbReference type="ARBA" id="ARBA00001614"/>
    </source>
</evidence>
<dbReference type="Gene3D" id="2.70.98.10">
    <property type="match status" value="1"/>
</dbReference>
<protein>
    <recommendedName>
        <fullName evidence="5 8">Aldose 1-epimerase</fullName>
        <ecNumber evidence="4 8">5.1.3.3</ecNumber>
    </recommendedName>
</protein>
<evidence type="ECO:0000256" key="3">
    <source>
        <dbReference type="ARBA" id="ARBA00006206"/>
    </source>
</evidence>
<keyword evidence="6 8" id="KW-0413">Isomerase</keyword>
<dbReference type="Proteomes" id="UP000240042">
    <property type="component" value="Unassembled WGS sequence"/>
</dbReference>
<evidence type="ECO:0000256" key="9">
    <source>
        <dbReference type="PIRSR" id="PIRSR005096-2"/>
    </source>
</evidence>
<sequence length="323" mass="37510">MQKTFFGRLCNGTDVYCYTLKNQYITAKILNYGAIIKELLIRERNTVLGYNTLAEYETDSYYLGAVIGRVAGRISDGQLIVSDQTYQLEQNNGNNHLHGGNQGFHKKVWSVLEYSSDKISLTYHSLHMEENYPGNVDIVIEYRLEGTTFILEYQAQSDRETVINLTNHSYFNLGDRLEDISQHFLQINAEQFYILDANYIPKELSFVNDTPFDFRKLHRIQERLSQPHEQLSFARGYDHLFVLQEIEPQVILLSPDQNLMLCASTNQKYMIFYTGNFLGTDNTSFICRQGLCLEMQSINQFGLISINPAVLYHHITKWNFQSR</sequence>
<evidence type="ECO:0000256" key="2">
    <source>
        <dbReference type="ARBA" id="ARBA00005028"/>
    </source>
</evidence>
<dbReference type="EC" id="5.1.3.3" evidence="4 8"/>
<dbReference type="PIRSF" id="PIRSF005096">
    <property type="entry name" value="GALM"/>
    <property type="match status" value="1"/>
</dbReference>
<proteinExistence type="inferred from homology"/>
<dbReference type="AlphaFoldDB" id="A0A1I1CWP5"/>
<evidence type="ECO:0000256" key="7">
    <source>
        <dbReference type="ARBA" id="ARBA00023277"/>
    </source>
</evidence>
<organism evidence="11 12">
    <name type="scientific">Brevinema andersonii</name>
    <dbReference type="NCBI Taxonomy" id="34097"/>
    <lineage>
        <taxon>Bacteria</taxon>
        <taxon>Pseudomonadati</taxon>
        <taxon>Spirochaetota</taxon>
        <taxon>Spirochaetia</taxon>
        <taxon>Brevinematales</taxon>
        <taxon>Brevinemataceae</taxon>
        <taxon>Brevinema</taxon>
    </lineage>
</organism>
<dbReference type="InterPro" id="IPR047215">
    <property type="entry name" value="Galactose_mutarotase-like"/>
</dbReference>
<dbReference type="GO" id="GO:0005737">
    <property type="term" value="C:cytoplasm"/>
    <property type="evidence" value="ECO:0007669"/>
    <property type="project" value="TreeGrafter"/>
</dbReference>
<dbReference type="PANTHER" id="PTHR10091:SF0">
    <property type="entry name" value="GALACTOSE MUTAROTASE"/>
    <property type="match status" value="1"/>
</dbReference>
<dbReference type="InterPro" id="IPR011013">
    <property type="entry name" value="Gal_mutarotase_sf_dom"/>
</dbReference>
<dbReference type="GO" id="GO:0033499">
    <property type="term" value="P:galactose catabolic process via UDP-galactose, Leloir pathway"/>
    <property type="evidence" value="ECO:0007669"/>
    <property type="project" value="TreeGrafter"/>
</dbReference>
<keyword evidence="12" id="KW-1185">Reference proteome</keyword>
<dbReference type="RefSeq" id="WP_092316811.1">
    <property type="nucleotide sequence ID" value="NZ_FOKY01000001.1"/>
</dbReference>
<dbReference type="UniPathway" id="UPA00242"/>
<dbReference type="Pfam" id="PF01263">
    <property type="entry name" value="Aldose_epim"/>
    <property type="match status" value="1"/>
</dbReference>
<accession>A0A1I1CWP5</accession>
<keyword evidence="7 8" id="KW-0119">Carbohydrate metabolism</keyword>
<dbReference type="InterPro" id="IPR008183">
    <property type="entry name" value="Aldose_1/G6P_1-epimerase"/>
</dbReference>
<dbReference type="SUPFAM" id="SSF74650">
    <property type="entry name" value="Galactose mutarotase-like"/>
    <property type="match status" value="1"/>
</dbReference>
<dbReference type="InterPro" id="IPR018052">
    <property type="entry name" value="Ald1_epimerase_CS"/>
</dbReference>
<evidence type="ECO:0000256" key="4">
    <source>
        <dbReference type="ARBA" id="ARBA00013185"/>
    </source>
</evidence>
<dbReference type="InterPro" id="IPR015443">
    <property type="entry name" value="Aldose_1-epimerase"/>
</dbReference>
<dbReference type="STRING" id="34097.SAMN02745150_00002"/>
<reference evidence="12" key="1">
    <citation type="submission" date="2016-10" db="EMBL/GenBank/DDBJ databases">
        <authorList>
            <person name="Varghese N."/>
            <person name="Submissions S."/>
        </authorList>
    </citation>
    <scope>NUCLEOTIDE SEQUENCE [LARGE SCALE GENOMIC DNA]</scope>
    <source>
        <strain evidence="12">ATCC 43811</strain>
    </source>
</reference>
<evidence type="ECO:0000313" key="11">
    <source>
        <dbReference type="EMBL" id="SFB66954.1"/>
    </source>
</evidence>
<dbReference type="CDD" id="cd09019">
    <property type="entry name" value="galactose_mutarotase_like"/>
    <property type="match status" value="1"/>
</dbReference>
<feature type="binding site" evidence="10">
    <location>
        <begin position="168"/>
        <end position="170"/>
    </location>
    <ligand>
        <name>beta-D-galactose</name>
        <dbReference type="ChEBI" id="CHEBI:27667"/>
    </ligand>
</feature>
<evidence type="ECO:0000256" key="10">
    <source>
        <dbReference type="PIRSR" id="PIRSR005096-3"/>
    </source>
</evidence>
<comment type="catalytic activity">
    <reaction evidence="1 8">
        <text>alpha-D-glucose = beta-D-glucose</text>
        <dbReference type="Rhea" id="RHEA:10264"/>
        <dbReference type="ChEBI" id="CHEBI:15903"/>
        <dbReference type="ChEBI" id="CHEBI:17925"/>
        <dbReference type="EC" id="5.1.3.3"/>
    </reaction>
</comment>
<comment type="similarity">
    <text evidence="3 8">Belongs to the aldose epimerase family.</text>
</comment>
<dbReference type="EMBL" id="FOKY01000001">
    <property type="protein sequence ID" value="SFB66954.1"/>
    <property type="molecule type" value="Genomic_DNA"/>
</dbReference>
<dbReference type="InterPro" id="IPR014718">
    <property type="entry name" value="GH-type_carb-bd"/>
</dbReference>